<sequence>MPMNFIGTTPDGELAAAVFSKDVLVQNLRANMLIGTDCMVRERFDIRLSKGYADIHSCNVRIRLAAWHRQKPTRTTVRAKRDTIVPPNSHAFIPVTHETTTNQDYLFEPRTDQNLVSHAQMTDNAMTHAMFANNATRDIRVSRNTILGHLHSLAADAEAWIVEAESTPDAEAPAQAEQPRAEKRLMRDDVREATSVTHPTGVTIHHNPENDDSARLSDLITEHADVFQDKGFAKVTPDEHMRIQMKQNWEESIPKKCKI</sequence>
<evidence type="ECO:0000313" key="2">
    <source>
        <dbReference type="Proteomes" id="UP000287124"/>
    </source>
</evidence>
<reference evidence="1 2" key="1">
    <citation type="submission" date="2017-06" db="EMBL/GenBank/DDBJ databases">
        <title>Comparative genomic analysis of Ambrosia Fusariam Clade fungi.</title>
        <authorList>
            <person name="Stajich J.E."/>
            <person name="Carrillo J."/>
            <person name="Kijimoto T."/>
            <person name="Eskalen A."/>
            <person name="O'Donnell K."/>
            <person name="Kasson M."/>
        </authorList>
    </citation>
    <scope>NUCLEOTIDE SEQUENCE [LARGE SCALE GENOMIC DNA]</scope>
    <source>
        <strain evidence="1 2">UCR1854</strain>
    </source>
</reference>
<organism evidence="1 2">
    <name type="scientific">Fusarium euwallaceae</name>
    <dbReference type="NCBI Taxonomy" id="1147111"/>
    <lineage>
        <taxon>Eukaryota</taxon>
        <taxon>Fungi</taxon>
        <taxon>Dikarya</taxon>
        <taxon>Ascomycota</taxon>
        <taxon>Pezizomycotina</taxon>
        <taxon>Sordariomycetes</taxon>
        <taxon>Hypocreomycetidae</taxon>
        <taxon>Hypocreales</taxon>
        <taxon>Nectriaceae</taxon>
        <taxon>Fusarium</taxon>
        <taxon>Fusarium solani species complex</taxon>
    </lineage>
</organism>
<keyword evidence="2" id="KW-1185">Reference proteome</keyword>
<accession>A0A430LIA6</accession>
<proteinExistence type="predicted"/>
<evidence type="ECO:0000313" key="1">
    <source>
        <dbReference type="EMBL" id="RTE75431.1"/>
    </source>
</evidence>
<name>A0A430LIA6_9HYPO</name>
<dbReference type="AlphaFoldDB" id="A0A430LIA6"/>
<dbReference type="EMBL" id="MIKF01000186">
    <property type="protein sequence ID" value="RTE75431.1"/>
    <property type="molecule type" value="Genomic_DNA"/>
</dbReference>
<comment type="caution">
    <text evidence="1">The sequence shown here is derived from an EMBL/GenBank/DDBJ whole genome shotgun (WGS) entry which is preliminary data.</text>
</comment>
<protein>
    <submittedName>
        <fullName evidence="1">Uncharacterized protein</fullName>
    </submittedName>
</protein>
<dbReference type="Proteomes" id="UP000287124">
    <property type="component" value="Unassembled WGS sequence"/>
</dbReference>
<gene>
    <name evidence="1" type="ORF">BHE90_010121</name>
</gene>